<protein>
    <submittedName>
        <fullName evidence="2">Uncharacterized protein</fullName>
    </submittedName>
</protein>
<dbReference type="GO" id="GO:0051879">
    <property type="term" value="F:Hsp90 protein binding"/>
    <property type="evidence" value="ECO:0007669"/>
    <property type="project" value="TreeGrafter"/>
</dbReference>
<dbReference type="GO" id="GO:0006457">
    <property type="term" value="P:protein folding"/>
    <property type="evidence" value="ECO:0007669"/>
    <property type="project" value="TreeGrafter"/>
</dbReference>
<dbReference type="EMBL" id="CACRZD030000002">
    <property type="protein sequence ID" value="CAA6655348.1"/>
    <property type="molecule type" value="Genomic_DNA"/>
</dbReference>
<feature type="repeat" description="TPR" evidence="1">
    <location>
        <begin position="71"/>
        <end position="104"/>
    </location>
</feature>
<gene>
    <name evidence="2" type="ORF">SI7747_02001888</name>
</gene>
<dbReference type="Gene3D" id="1.25.40.10">
    <property type="entry name" value="Tetratricopeptide repeat domain"/>
    <property type="match status" value="1"/>
</dbReference>
<dbReference type="PROSITE" id="PS50005">
    <property type="entry name" value="TPR"/>
    <property type="match status" value="1"/>
</dbReference>
<proteinExistence type="predicted"/>
<dbReference type="Pfam" id="PF14559">
    <property type="entry name" value="TPR_19"/>
    <property type="match status" value="1"/>
</dbReference>
<dbReference type="Proteomes" id="UP001189122">
    <property type="component" value="Unassembled WGS sequence"/>
</dbReference>
<sequence>MALWMEEGSCPTTEQERADLDAIAALKESAAIELKEQGNQYVKMGRKHYADAVNCYTRAIDQKVLGDAETSVLFANRAHVNLLLGNYRRALKDAEQAIQLSPGNVKAHYRAAKAAFSLDLLSEAASFCKGGLDQFPGNDDLKKLGLQIDSRRQGLEDHRFQVSQAVSAAKDLAAAIERRNLKLGKAMFQELTGLRKPIIDENSVLHWPVLLLYAEVMSSDFIEDFCETDSLPWDSESAYSREAIELYYQAGYGIPMSKKEILRNLLEGTAGALADDIFGEEGSSMHTDEHINSGDAGKWIKVNEKKMLRDILCRPDYIIAGSQVAFFVVSKRSSFYKEFKAGKWTPP</sequence>
<dbReference type="PANTHER" id="PTHR46035">
    <property type="entry name" value="TETRATRICOPEPTIDE REPEAT PROTEIN 4"/>
    <property type="match status" value="1"/>
</dbReference>
<dbReference type="GO" id="GO:0030544">
    <property type="term" value="F:Hsp70 protein binding"/>
    <property type="evidence" value="ECO:0007669"/>
    <property type="project" value="TreeGrafter"/>
</dbReference>
<keyword evidence="1" id="KW-0802">TPR repeat</keyword>
<dbReference type="SMART" id="SM00028">
    <property type="entry name" value="TPR"/>
    <property type="match status" value="3"/>
</dbReference>
<dbReference type="InterPro" id="IPR019734">
    <property type="entry name" value="TPR_rpt"/>
</dbReference>
<accession>A0A7I8IBZ9</accession>
<dbReference type="GO" id="GO:0005829">
    <property type="term" value="C:cytosol"/>
    <property type="evidence" value="ECO:0007669"/>
    <property type="project" value="TreeGrafter"/>
</dbReference>
<evidence type="ECO:0000313" key="3">
    <source>
        <dbReference type="Proteomes" id="UP001189122"/>
    </source>
</evidence>
<evidence type="ECO:0000256" key="1">
    <source>
        <dbReference type="PROSITE-ProRule" id="PRU00339"/>
    </source>
</evidence>
<dbReference type="SUPFAM" id="SSF48452">
    <property type="entry name" value="TPR-like"/>
    <property type="match status" value="1"/>
</dbReference>
<keyword evidence="3" id="KW-1185">Reference proteome</keyword>
<dbReference type="CDD" id="cd21377">
    <property type="entry name" value="CTWD_Cns1-like"/>
    <property type="match status" value="1"/>
</dbReference>
<dbReference type="PANTHER" id="PTHR46035:SF1">
    <property type="entry name" value="TETRATRICOPEPTIDE REPEAT PROTEIN 4"/>
    <property type="match status" value="1"/>
</dbReference>
<dbReference type="InterPro" id="IPR011990">
    <property type="entry name" value="TPR-like_helical_dom_sf"/>
</dbReference>
<evidence type="ECO:0000313" key="2">
    <source>
        <dbReference type="EMBL" id="CAA2615635.1"/>
    </source>
</evidence>
<name>A0A7I8IBZ9_SPIIN</name>
<organism evidence="2">
    <name type="scientific">Spirodela intermedia</name>
    <name type="common">Intermediate duckweed</name>
    <dbReference type="NCBI Taxonomy" id="51605"/>
    <lineage>
        <taxon>Eukaryota</taxon>
        <taxon>Viridiplantae</taxon>
        <taxon>Streptophyta</taxon>
        <taxon>Embryophyta</taxon>
        <taxon>Tracheophyta</taxon>
        <taxon>Spermatophyta</taxon>
        <taxon>Magnoliopsida</taxon>
        <taxon>Liliopsida</taxon>
        <taxon>Araceae</taxon>
        <taxon>Lemnoideae</taxon>
        <taxon>Spirodela</taxon>
    </lineage>
</organism>
<dbReference type="AlphaFoldDB" id="A0A7I8IBZ9"/>
<dbReference type="GO" id="GO:0005634">
    <property type="term" value="C:nucleus"/>
    <property type="evidence" value="ECO:0007669"/>
    <property type="project" value="TreeGrafter"/>
</dbReference>
<reference evidence="2 3" key="1">
    <citation type="submission" date="2019-12" db="EMBL/GenBank/DDBJ databases">
        <authorList>
            <person name="Scholz U."/>
            <person name="Mascher M."/>
            <person name="Fiebig A."/>
        </authorList>
    </citation>
    <scope>NUCLEOTIDE SEQUENCE</scope>
</reference>
<dbReference type="EMBL" id="LR743589">
    <property type="protein sequence ID" value="CAA2615635.1"/>
    <property type="molecule type" value="Genomic_DNA"/>
</dbReference>